<reference evidence="4" key="1">
    <citation type="submission" date="2022-12" db="EMBL/GenBank/DDBJ databases">
        <title>Reference genome sequencing for broad-spectrum identification of bacterial and archaeal isolates by mass spectrometry.</title>
        <authorList>
            <person name="Sekiguchi Y."/>
            <person name="Tourlousse D.M."/>
        </authorList>
    </citation>
    <scope>NUCLEOTIDE SEQUENCE</scope>
    <source>
        <strain evidence="4">5-2</strain>
    </source>
</reference>
<feature type="transmembrane region" description="Helical" evidence="2">
    <location>
        <begin position="46"/>
        <end position="67"/>
    </location>
</feature>
<organism evidence="4 5">
    <name type="scientific">Brachybacterium conglomeratum</name>
    <dbReference type="NCBI Taxonomy" id="47846"/>
    <lineage>
        <taxon>Bacteria</taxon>
        <taxon>Bacillati</taxon>
        <taxon>Actinomycetota</taxon>
        <taxon>Actinomycetes</taxon>
        <taxon>Micrococcales</taxon>
        <taxon>Dermabacteraceae</taxon>
        <taxon>Brachybacterium</taxon>
    </lineage>
</organism>
<feature type="transmembrane region" description="Helical" evidence="2">
    <location>
        <begin position="79"/>
        <end position="99"/>
    </location>
</feature>
<feature type="region of interest" description="Disordered" evidence="1">
    <location>
        <begin position="1"/>
        <end position="21"/>
    </location>
</feature>
<sequence>MGMTTRSTGGRGIPTRAADPPVGCHGTIGPAPYHGVRHIPFPKEHLMGAIVGGIILFVLGAIARFALEIDMPGVDSAMLGTILMVAGAVLFLVGLLLMLRSRKTVVDTQNAPGHSVSERRDPPPNV</sequence>
<keyword evidence="2" id="KW-1133">Transmembrane helix</keyword>
<evidence type="ECO:0000256" key="1">
    <source>
        <dbReference type="SAM" id="MobiDB-lite"/>
    </source>
</evidence>
<evidence type="ECO:0000256" key="2">
    <source>
        <dbReference type="SAM" id="Phobius"/>
    </source>
</evidence>
<protein>
    <recommendedName>
        <fullName evidence="3">DUF6458 domain-containing protein</fullName>
    </recommendedName>
</protein>
<dbReference type="Pfam" id="PF20059">
    <property type="entry name" value="DUF6458"/>
    <property type="match status" value="1"/>
</dbReference>
<feature type="domain" description="DUF6458" evidence="3">
    <location>
        <begin position="53"/>
        <end position="121"/>
    </location>
</feature>
<dbReference type="InterPro" id="IPR045597">
    <property type="entry name" value="DUF6458"/>
</dbReference>
<comment type="caution">
    <text evidence="4">The sequence shown here is derived from an EMBL/GenBank/DDBJ whole genome shotgun (WGS) entry which is preliminary data.</text>
</comment>
<proteinExistence type="predicted"/>
<evidence type="ECO:0000313" key="4">
    <source>
        <dbReference type="EMBL" id="GLI31718.1"/>
    </source>
</evidence>
<name>A0ABQ5RIL1_9MICO</name>
<gene>
    <name evidence="4" type="ORF">BCONGLO52_25590</name>
</gene>
<evidence type="ECO:0000313" key="5">
    <source>
        <dbReference type="Proteomes" id="UP001144451"/>
    </source>
</evidence>
<accession>A0ABQ5RIL1</accession>
<dbReference type="EMBL" id="BSDQ01000001">
    <property type="protein sequence ID" value="GLI31718.1"/>
    <property type="molecule type" value="Genomic_DNA"/>
</dbReference>
<evidence type="ECO:0000259" key="3">
    <source>
        <dbReference type="Pfam" id="PF20059"/>
    </source>
</evidence>
<keyword evidence="2" id="KW-0472">Membrane</keyword>
<dbReference type="Proteomes" id="UP001144451">
    <property type="component" value="Unassembled WGS sequence"/>
</dbReference>
<keyword evidence="2" id="KW-0812">Transmembrane</keyword>
<keyword evidence="5" id="KW-1185">Reference proteome</keyword>